<dbReference type="Proteomes" id="UP000050867">
    <property type="component" value="Unassembled WGS sequence"/>
</dbReference>
<gene>
    <name evidence="3" type="ORF">AQ490_24320</name>
</gene>
<dbReference type="SUPFAM" id="SSF47413">
    <property type="entry name" value="lambda repressor-like DNA-binding domains"/>
    <property type="match status" value="1"/>
</dbReference>
<dbReference type="Pfam" id="PF13560">
    <property type="entry name" value="HTH_31"/>
    <property type="match status" value="1"/>
</dbReference>
<dbReference type="InterPro" id="IPR010982">
    <property type="entry name" value="Lambda_DNA-bd_dom_sf"/>
</dbReference>
<dbReference type="InterPro" id="IPR043917">
    <property type="entry name" value="DUF5753"/>
</dbReference>
<reference evidence="3 4" key="1">
    <citation type="submission" date="2015-10" db="EMBL/GenBank/DDBJ databases">
        <title>Draft genome sequence of pyrrolomycin-producing Streptomyces vitaminophilus.</title>
        <authorList>
            <person name="Graham D.E."/>
            <person name="Mahan K.M."/>
            <person name="Klingeman D.M."/>
            <person name="Hettich R.L."/>
            <person name="Parry R.J."/>
        </authorList>
    </citation>
    <scope>NUCLEOTIDE SEQUENCE [LARGE SCALE GENOMIC DNA]</scope>
    <source>
        <strain evidence="3 4">ATCC 31673</strain>
    </source>
</reference>
<dbReference type="Gene3D" id="1.10.260.40">
    <property type="entry name" value="lambda repressor-like DNA-binding domains"/>
    <property type="match status" value="1"/>
</dbReference>
<evidence type="ECO:0000313" key="4">
    <source>
        <dbReference type="Proteomes" id="UP000050867"/>
    </source>
</evidence>
<organism evidence="3 4">
    <name type="scientific">Wenjunlia vitaminophila</name>
    <name type="common">Streptomyces vitaminophilus</name>
    <dbReference type="NCBI Taxonomy" id="76728"/>
    <lineage>
        <taxon>Bacteria</taxon>
        <taxon>Bacillati</taxon>
        <taxon>Actinomycetota</taxon>
        <taxon>Actinomycetes</taxon>
        <taxon>Kitasatosporales</taxon>
        <taxon>Streptomycetaceae</taxon>
        <taxon>Wenjunlia</taxon>
    </lineage>
</organism>
<evidence type="ECO:0000259" key="2">
    <source>
        <dbReference type="PROSITE" id="PS50943"/>
    </source>
</evidence>
<dbReference type="Pfam" id="PF19054">
    <property type="entry name" value="DUF5753"/>
    <property type="match status" value="1"/>
</dbReference>
<evidence type="ECO:0000313" key="3">
    <source>
        <dbReference type="EMBL" id="KRV48662.1"/>
    </source>
</evidence>
<dbReference type="CDD" id="cd00093">
    <property type="entry name" value="HTH_XRE"/>
    <property type="match status" value="1"/>
</dbReference>
<keyword evidence="4" id="KW-1185">Reference proteome</keyword>
<protein>
    <submittedName>
        <fullName evidence="3">DNA-binding protein</fullName>
    </submittedName>
</protein>
<feature type="compositionally biased region" description="Low complexity" evidence="1">
    <location>
        <begin position="7"/>
        <end position="20"/>
    </location>
</feature>
<keyword evidence="3" id="KW-0238">DNA-binding</keyword>
<feature type="domain" description="HTH cro/C1-type" evidence="2">
    <location>
        <begin position="40"/>
        <end position="96"/>
    </location>
</feature>
<dbReference type="PROSITE" id="PS50943">
    <property type="entry name" value="HTH_CROC1"/>
    <property type="match status" value="1"/>
</dbReference>
<dbReference type="AlphaFoldDB" id="A0A0T6LRI5"/>
<proteinExistence type="predicted"/>
<evidence type="ECO:0000256" key="1">
    <source>
        <dbReference type="SAM" id="MobiDB-lite"/>
    </source>
</evidence>
<dbReference type="InterPro" id="IPR001387">
    <property type="entry name" value="Cro/C1-type_HTH"/>
</dbReference>
<dbReference type="eggNOG" id="COG1476">
    <property type="taxonomic scope" value="Bacteria"/>
</dbReference>
<accession>A0A0T6LRI5</accession>
<dbReference type="STRING" id="76728.AQ490_24320"/>
<name>A0A0T6LRI5_WENVI</name>
<sequence>MTDQQERQPTNNETQTQQRQEWQEWDEDISEVVRTVGKLVRVWRERAGLTQAELGARIGYGAEQVSSVERARRIPKPEFLTSADEALDACGTLAALVEDVARARYPRKVRDLARLEADAVEMGAYADTVIHGLLQTEDYARALFQMHRPTLSEDTVERSVAARMARQEILHRHPAPFLSFVLEEVTLRRPIGGKMVLRGQLERLLEIGKLRHVEIQVMPMERTSHAALGGSILLLESECGDMITYVEVQHFSRVVTERKDVRVLHSRLGSLRAQALPPPESLEYIEQLQGET</sequence>
<dbReference type="SMART" id="SM00530">
    <property type="entry name" value="HTH_XRE"/>
    <property type="match status" value="1"/>
</dbReference>
<dbReference type="EMBL" id="LLZU01000020">
    <property type="protein sequence ID" value="KRV48662.1"/>
    <property type="molecule type" value="Genomic_DNA"/>
</dbReference>
<dbReference type="GO" id="GO:0003677">
    <property type="term" value="F:DNA binding"/>
    <property type="evidence" value="ECO:0007669"/>
    <property type="project" value="UniProtKB-KW"/>
</dbReference>
<dbReference type="RefSeq" id="WP_018383902.1">
    <property type="nucleotide sequence ID" value="NZ_LLZU01000020.1"/>
</dbReference>
<comment type="caution">
    <text evidence="3">The sequence shown here is derived from an EMBL/GenBank/DDBJ whole genome shotgun (WGS) entry which is preliminary data.</text>
</comment>
<feature type="region of interest" description="Disordered" evidence="1">
    <location>
        <begin position="1"/>
        <end position="22"/>
    </location>
</feature>
<dbReference type="OrthoDB" id="3669136at2"/>